<dbReference type="EC" id="2.7.13.3" evidence="2"/>
<proteinExistence type="predicted"/>
<feature type="domain" description="PAS" evidence="8">
    <location>
        <begin position="252"/>
        <end position="287"/>
    </location>
</feature>
<sequence length="717" mass="82790">MGKLRTTKSSGSHFEYFSEYSFPYIVLDSYNTIHDANLIFFNELKYKRKDIIGVKKITDISVSASDERLGEIDASLFLNSNDVNITDFIALKQSDGKLRYFFFRMNNSDDGKRILFLYEHSNMMKNIEMMQAESDEKPFMSAFPGIMIVFDRKLVISDISVLGNIGVAQMFNVEPGKRIQDTSAPDELKKISVEYLEHCRDHNTKTEFEFRMEVKGLFRIFNFRLFPHKKQIVALISDVTEEKNMLTQLIKSQKELKDLIDEMPVAVALTDSKGRIIFYNTHFSQLTKIAKVPVAANIYEYTGRKLFGVLKNNGTGKKVHCFQFGKIYVDVTSKKRIIGREVQHIISFVDVTEREKAKKALETSYKEHKILVDTSPNGIIIRDFKKVYYANPEALRLLGFKKAKDIDLSLVMSKEDLDSIRNRFITLQAGDDVEFIEYTIVPVDTGKPITVITKPILIDYKGKQAFQVVFRNNSTEKLLVEERVKKQLLEGHNKKLKREIARRIEIESKLNKTIDENKLLINEVHHRVKNNYQIISSMLNRCTTNISDPASIQAIDAVKSRLVSMAIVNDFYMDAENYNSIQLIEYLKKIYQNFLRENGSGSMIDKVCFRTSIRNLVADLNDAIPIGLIFNEILTILYQLVDNLSDKFCNFVSLKWQNKNSLMFTVSFDKELQIWLENKFNGSAEEESLKELLEQVDGNMLCRFDKAELQLIVKLSK</sequence>
<keyword evidence="3" id="KW-0597">Phosphoprotein</keyword>
<dbReference type="EMBL" id="VSSQ01001203">
    <property type="protein sequence ID" value="MPM06156.1"/>
    <property type="molecule type" value="Genomic_DNA"/>
</dbReference>
<dbReference type="PANTHER" id="PTHR41523:SF8">
    <property type="entry name" value="ETHYLENE RESPONSE SENSOR PROTEIN"/>
    <property type="match status" value="1"/>
</dbReference>
<evidence type="ECO:0000256" key="1">
    <source>
        <dbReference type="ARBA" id="ARBA00000085"/>
    </source>
</evidence>
<dbReference type="PROSITE" id="PS50112">
    <property type="entry name" value="PAS"/>
    <property type="match status" value="1"/>
</dbReference>
<comment type="catalytic activity">
    <reaction evidence="1">
        <text>ATP + protein L-histidine = ADP + protein N-phospho-L-histidine.</text>
        <dbReference type="EC" id="2.7.13.3"/>
    </reaction>
</comment>
<dbReference type="AlphaFoldDB" id="A0A644WQH0"/>
<dbReference type="GO" id="GO:0005524">
    <property type="term" value="F:ATP binding"/>
    <property type="evidence" value="ECO:0007669"/>
    <property type="project" value="UniProtKB-KW"/>
</dbReference>
<dbReference type="Pfam" id="PF13188">
    <property type="entry name" value="PAS_8"/>
    <property type="match status" value="2"/>
</dbReference>
<evidence type="ECO:0000256" key="6">
    <source>
        <dbReference type="ARBA" id="ARBA00022777"/>
    </source>
</evidence>
<evidence type="ECO:0000256" key="7">
    <source>
        <dbReference type="ARBA" id="ARBA00022840"/>
    </source>
</evidence>
<dbReference type="InterPro" id="IPR000014">
    <property type="entry name" value="PAS"/>
</dbReference>
<name>A0A644WQH0_9ZZZZ</name>
<dbReference type="CDD" id="cd00130">
    <property type="entry name" value="PAS"/>
    <property type="match status" value="1"/>
</dbReference>
<dbReference type="SUPFAM" id="SSF55785">
    <property type="entry name" value="PYP-like sensor domain (PAS domain)"/>
    <property type="match status" value="2"/>
</dbReference>
<dbReference type="Gene3D" id="3.30.450.20">
    <property type="entry name" value="PAS domain"/>
    <property type="match status" value="2"/>
</dbReference>
<keyword evidence="7" id="KW-0067">ATP-binding</keyword>
<dbReference type="InterPro" id="IPR035965">
    <property type="entry name" value="PAS-like_dom_sf"/>
</dbReference>
<gene>
    <name evidence="9" type="ORF">SDC9_52452</name>
</gene>
<comment type="caution">
    <text evidence="9">The sequence shown here is derived from an EMBL/GenBank/DDBJ whole genome shotgun (WGS) entry which is preliminary data.</text>
</comment>
<keyword evidence="6" id="KW-0418">Kinase</keyword>
<evidence type="ECO:0000256" key="3">
    <source>
        <dbReference type="ARBA" id="ARBA00022553"/>
    </source>
</evidence>
<evidence type="ECO:0000256" key="5">
    <source>
        <dbReference type="ARBA" id="ARBA00022741"/>
    </source>
</evidence>
<dbReference type="GO" id="GO:0004673">
    <property type="term" value="F:protein histidine kinase activity"/>
    <property type="evidence" value="ECO:0007669"/>
    <property type="project" value="UniProtKB-EC"/>
</dbReference>
<dbReference type="Pfam" id="PF07568">
    <property type="entry name" value="HisKA_2"/>
    <property type="match status" value="1"/>
</dbReference>
<keyword evidence="4" id="KW-0808">Transferase</keyword>
<evidence type="ECO:0000259" key="8">
    <source>
        <dbReference type="PROSITE" id="PS50112"/>
    </source>
</evidence>
<evidence type="ECO:0000313" key="9">
    <source>
        <dbReference type="EMBL" id="MPM06156.1"/>
    </source>
</evidence>
<evidence type="ECO:0000256" key="2">
    <source>
        <dbReference type="ARBA" id="ARBA00012438"/>
    </source>
</evidence>
<dbReference type="SMART" id="SM00091">
    <property type="entry name" value="PAS"/>
    <property type="match status" value="2"/>
</dbReference>
<keyword evidence="5" id="KW-0547">Nucleotide-binding</keyword>
<protein>
    <recommendedName>
        <fullName evidence="2">histidine kinase</fullName>
        <ecNumber evidence="2">2.7.13.3</ecNumber>
    </recommendedName>
</protein>
<evidence type="ECO:0000256" key="4">
    <source>
        <dbReference type="ARBA" id="ARBA00022679"/>
    </source>
</evidence>
<dbReference type="PANTHER" id="PTHR41523">
    <property type="entry name" value="TWO-COMPONENT SYSTEM SENSOR PROTEIN"/>
    <property type="match status" value="1"/>
</dbReference>
<accession>A0A644WQH0</accession>
<dbReference type="InterPro" id="IPR011495">
    <property type="entry name" value="Sig_transdc_His_kin_sub2_dim/P"/>
</dbReference>
<reference evidence="9" key="1">
    <citation type="submission" date="2019-08" db="EMBL/GenBank/DDBJ databases">
        <authorList>
            <person name="Kucharzyk K."/>
            <person name="Murdoch R.W."/>
            <person name="Higgins S."/>
            <person name="Loffler F."/>
        </authorList>
    </citation>
    <scope>NUCLEOTIDE SEQUENCE</scope>
</reference>
<organism evidence="9">
    <name type="scientific">bioreactor metagenome</name>
    <dbReference type="NCBI Taxonomy" id="1076179"/>
    <lineage>
        <taxon>unclassified sequences</taxon>
        <taxon>metagenomes</taxon>
        <taxon>ecological metagenomes</taxon>
    </lineage>
</organism>